<keyword evidence="11" id="KW-0255">Endonuclease</keyword>
<accession>J3NMI7</accession>
<keyword evidence="11" id="KW-0540">Nuclease</keyword>
<dbReference type="InterPro" id="IPR027784">
    <property type="entry name" value="Slx4_ascomycetes"/>
</dbReference>
<dbReference type="OrthoDB" id="5349119at2759"/>
<dbReference type="STRING" id="644352.J3NMI7"/>
<feature type="region of interest" description="Disordered" evidence="10">
    <location>
        <begin position="519"/>
        <end position="650"/>
    </location>
</feature>
<dbReference type="GO" id="GO:0006281">
    <property type="term" value="P:DNA repair"/>
    <property type="evidence" value="ECO:0007669"/>
    <property type="project" value="UniProtKB-UniRule"/>
</dbReference>
<dbReference type="PROSITE" id="PS00354">
    <property type="entry name" value="HMGI_Y"/>
    <property type="match status" value="1"/>
</dbReference>
<dbReference type="EnsemblFungi" id="EJT82520">
    <property type="protein sequence ID" value="EJT82520"/>
    <property type="gene ID" value="GGTG_02493"/>
</dbReference>
<keyword evidence="3 9" id="KW-0597">Phosphoprotein</keyword>
<feature type="compositionally biased region" description="Low complexity" evidence="10">
    <location>
        <begin position="1"/>
        <end position="15"/>
    </location>
</feature>
<feature type="compositionally biased region" description="Low complexity" evidence="10">
    <location>
        <begin position="739"/>
        <end position="754"/>
    </location>
</feature>
<proteinExistence type="inferred from homology"/>
<evidence type="ECO:0000256" key="1">
    <source>
        <dbReference type="ARBA" id="ARBA00004123"/>
    </source>
</evidence>
<comment type="similarity">
    <text evidence="2 9">Belongs to the SLX4 family.</text>
</comment>
<keyword evidence="11" id="KW-0378">Hydrolase</keyword>
<comment type="function">
    <text evidence="9">Regulatory subunit of the SLX1-SLX4 structure-specific endonuclease that resolves DNA secondary structures generated during DNA repair and recombination. Has endonuclease activity towards branched DNA substrates, introducing single-strand cuts in duplex DNA close to junctions with ss-DNA.</text>
</comment>
<dbReference type="CDD" id="cd22999">
    <property type="entry name" value="SAP_SLX4"/>
    <property type="match status" value="1"/>
</dbReference>
<dbReference type="GO" id="GO:0033557">
    <property type="term" value="C:Slx1-Slx4 complex"/>
    <property type="evidence" value="ECO:0007669"/>
    <property type="project" value="UniProtKB-UniRule"/>
</dbReference>
<feature type="compositionally biased region" description="Low complexity" evidence="10">
    <location>
        <begin position="555"/>
        <end position="564"/>
    </location>
</feature>
<organism evidence="11">
    <name type="scientific">Gaeumannomyces tritici (strain R3-111a-1)</name>
    <name type="common">Wheat and barley take-all root rot fungus</name>
    <name type="synonym">Gaeumannomyces graminis var. tritici</name>
    <dbReference type="NCBI Taxonomy" id="644352"/>
    <lineage>
        <taxon>Eukaryota</taxon>
        <taxon>Fungi</taxon>
        <taxon>Dikarya</taxon>
        <taxon>Ascomycota</taxon>
        <taxon>Pezizomycotina</taxon>
        <taxon>Sordariomycetes</taxon>
        <taxon>Sordariomycetidae</taxon>
        <taxon>Magnaporthales</taxon>
        <taxon>Magnaporthaceae</taxon>
        <taxon>Gaeumannomyces</taxon>
    </lineage>
</organism>
<gene>
    <name evidence="12" type="primary">20342951</name>
    <name evidence="9" type="synonym">SLX4</name>
    <name evidence="11" type="ORF">GGTG_02493</name>
</gene>
<evidence type="ECO:0000256" key="8">
    <source>
        <dbReference type="ARBA" id="ARBA00029496"/>
    </source>
</evidence>
<dbReference type="InterPro" id="IPR017956">
    <property type="entry name" value="AT_hook_DNA-bd_motif"/>
</dbReference>
<evidence type="ECO:0000313" key="12">
    <source>
        <dbReference type="EnsemblFungi" id="EJT82520"/>
    </source>
</evidence>
<dbReference type="Proteomes" id="UP000006039">
    <property type="component" value="Unassembled WGS sequence"/>
</dbReference>
<feature type="compositionally biased region" description="Low complexity" evidence="10">
    <location>
        <begin position="810"/>
        <end position="825"/>
    </location>
</feature>
<dbReference type="GeneID" id="20342951"/>
<feature type="compositionally biased region" description="Polar residues" evidence="10">
    <location>
        <begin position="574"/>
        <end position="589"/>
    </location>
</feature>
<dbReference type="InterPro" id="IPR018574">
    <property type="entry name" value="Structure-sp_endonuc_su_Slx4"/>
</dbReference>
<evidence type="ECO:0000256" key="5">
    <source>
        <dbReference type="ARBA" id="ARBA00023172"/>
    </source>
</evidence>
<feature type="region of interest" description="Disordered" evidence="10">
    <location>
        <begin position="692"/>
        <end position="876"/>
    </location>
</feature>
<dbReference type="PRINTS" id="PR00929">
    <property type="entry name" value="ATHOOK"/>
</dbReference>
<feature type="compositionally biased region" description="Basic residues" evidence="10">
    <location>
        <begin position="410"/>
        <end position="427"/>
    </location>
</feature>
<evidence type="ECO:0000256" key="7">
    <source>
        <dbReference type="ARBA" id="ARBA00023242"/>
    </source>
</evidence>
<evidence type="ECO:0000256" key="3">
    <source>
        <dbReference type="ARBA" id="ARBA00022553"/>
    </source>
</evidence>
<dbReference type="HOGENOM" id="CLU_005957_0_0_1"/>
<sequence>MASPSRFLPSSPSRPGTYAPRSSSPDLPSVGELVARYAKQPTLRSGSNATPIPADVATSFTTASTLLRTTPAISAETQRAGAREPLITTPQKSLAEREIIEISPDVSLVVPEPVSRAEKRTKHLAAPQVAAQGSEENHDSVINIDPFKAQSRRAQRSPPPKDVCEIPQPIGQAPSKVVKPAARKPPAATRRKKAETVSRHFSPSVTEQPAPAKPAEPKPRRPKASKATSKVTAVPIPEPDPTDVEEAFCLEPALPRRSDWTPPRETATQRPSDSPCLRVSASQAPVDTQEPSTIGPGGVFETLQDTFACPLAQPPGRSHSPEKDVPPVAALKKRKAIQLIGPSREASASKNPSPTKLKAPKKKPRTITELATAAYIAPASNGAAEVAKPGSIVNYLEPEGAEHALQHGHPVSRPRKPDRRRKGKQGHRQLLLSPVSAMDQSAQQDFVFGTSSQLAQEQSPTFLKDLHQALKISSELPEDPFASPSVAGSDKGRKLWAAGARGEDGGLVDVEVIDLLNSPAFPDDPMAVVRAEMQKKMPESPSDRLEKGRSKIAPAIEIESSASDSDSEAFTAPVANTQSKSTHFSTQRHPSAPQPAWGPPESRPHMTPTVDLDEDAGDYEPPPSNQEAQQIQQLQQHDLESRQAAAPRPNFELMTDAQLASQVTKYGFKAIKRRTAMIALLDQCWVSKTGGVPAAAGSAASMSTTATMARAGSKEPSSKPATTSPKKPRGRPRKDSSVATTTSESASGAAAPAKPRGRPKKTAATASSPKPRGRSKTSSPAASPKPRGRAKKTVSPEASPKPRGKPKKTPPSVAASANSKAISASMPPPPVPARARTPTRGRKAATQSAIEIADSDDESNFSRSPHSSPEHVFSSPGAVDLSVSEDVDITLAPGSPTTATRQSEAFSFITKAVKTAPRSDDVANPSWHEKMLMYDPIVLEDLAAWLNSGQLDRVGFDGEVSSYDVKMWCESRSICCLWRVNLRGKVRKRL</sequence>
<dbReference type="GO" id="GO:0017108">
    <property type="term" value="F:5'-flap endonuclease activity"/>
    <property type="evidence" value="ECO:0007669"/>
    <property type="project" value="InterPro"/>
</dbReference>
<dbReference type="RefSeq" id="XP_009218529.1">
    <property type="nucleotide sequence ID" value="XM_009220265.1"/>
</dbReference>
<dbReference type="GO" id="GO:0006310">
    <property type="term" value="P:DNA recombination"/>
    <property type="evidence" value="ECO:0007669"/>
    <property type="project" value="UniProtKB-UniRule"/>
</dbReference>
<name>J3NMI7_GAET3</name>
<protein>
    <recommendedName>
        <fullName evidence="8 9">Structure-specific endonuclease subunit SLX4</fullName>
    </recommendedName>
</protein>
<dbReference type="eggNOG" id="ENOG502SEB3">
    <property type="taxonomic scope" value="Eukaryota"/>
</dbReference>
<dbReference type="AlphaFoldDB" id="J3NMI7"/>
<keyword evidence="6 9" id="KW-0234">DNA repair</keyword>
<evidence type="ECO:0000256" key="2">
    <source>
        <dbReference type="ARBA" id="ARBA00006661"/>
    </source>
</evidence>
<dbReference type="HAMAP" id="MF_03110">
    <property type="entry name" value="Endonuc_su_Slx4"/>
    <property type="match status" value="1"/>
</dbReference>
<feature type="region of interest" description="Disordered" evidence="10">
    <location>
        <begin position="71"/>
        <end position="90"/>
    </location>
</feature>
<evidence type="ECO:0000256" key="9">
    <source>
        <dbReference type="HAMAP-Rule" id="MF_03110"/>
    </source>
</evidence>
<reference evidence="11" key="2">
    <citation type="submission" date="2010-07" db="EMBL/GenBank/DDBJ databases">
        <authorList>
            <consortium name="The Broad Institute Genome Sequencing Platform"/>
            <consortium name="Broad Institute Genome Sequencing Center for Infectious Disease"/>
            <person name="Ma L.-J."/>
            <person name="Dead R."/>
            <person name="Young S."/>
            <person name="Zeng Q."/>
            <person name="Koehrsen M."/>
            <person name="Alvarado L."/>
            <person name="Berlin A."/>
            <person name="Chapman S.B."/>
            <person name="Chen Z."/>
            <person name="Freedman E."/>
            <person name="Gellesch M."/>
            <person name="Goldberg J."/>
            <person name="Griggs A."/>
            <person name="Gujja S."/>
            <person name="Heilman E.R."/>
            <person name="Heiman D."/>
            <person name="Hepburn T."/>
            <person name="Howarth C."/>
            <person name="Jen D."/>
            <person name="Larson L."/>
            <person name="Mehta T."/>
            <person name="Neiman D."/>
            <person name="Pearson M."/>
            <person name="Roberts A."/>
            <person name="Saif S."/>
            <person name="Shea T."/>
            <person name="Shenoy N."/>
            <person name="Sisk P."/>
            <person name="Stolte C."/>
            <person name="Sykes S."/>
            <person name="Walk T."/>
            <person name="White J."/>
            <person name="Yandava C."/>
            <person name="Haas B."/>
            <person name="Nusbaum C."/>
            <person name="Birren B."/>
        </authorList>
    </citation>
    <scope>NUCLEOTIDE SEQUENCE</scope>
    <source>
        <strain evidence="11">R3-111a-1</strain>
    </source>
</reference>
<feature type="compositionally biased region" description="Polar residues" evidence="10">
    <location>
        <begin position="280"/>
        <end position="292"/>
    </location>
</feature>
<feature type="compositionally biased region" description="Low complexity" evidence="10">
    <location>
        <begin position="626"/>
        <end position="636"/>
    </location>
</feature>
<comment type="subunit">
    <text evidence="9">Forms a heterodimer with SLX1.</text>
</comment>
<feature type="region of interest" description="Disordered" evidence="10">
    <location>
        <begin position="339"/>
        <end position="365"/>
    </location>
</feature>
<dbReference type="EMBL" id="GL385395">
    <property type="protein sequence ID" value="EJT82520.1"/>
    <property type="molecule type" value="Genomic_DNA"/>
</dbReference>
<comment type="PTM">
    <text evidence="9">Phosphorylated in response to DNA damage.</text>
</comment>
<evidence type="ECO:0000313" key="11">
    <source>
        <dbReference type="EMBL" id="EJT82520.1"/>
    </source>
</evidence>
<dbReference type="SMART" id="SM00384">
    <property type="entry name" value="AT_hook"/>
    <property type="match status" value="5"/>
</dbReference>
<feature type="region of interest" description="Disordered" evidence="10">
    <location>
        <begin position="1"/>
        <end position="30"/>
    </location>
</feature>
<keyword evidence="5 9" id="KW-0233">DNA recombination</keyword>
<evidence type="ECO:0000256" key="10">
    <source>
        <dbReference type="SAM" id="MobiDB-lite"/>
    </source>
</evidence>
<reference evidence="13" key="1">
    <citation type="submission" date="2010-07" db="EMBL/GenBank/DDBJ databases">
        <title>The genome sequence of Gaeumannomyces graminis var. tritici strain R3-111a-1.</title>
        <authorList>
            <consortium name="The Broad Institute Genome Sequencing Platform"/>
            <person name="Ma L.-J."/>
            <person name="Dead R."/>
            <person name="Young S."/>
            <person name="Zeng Q."/>
            <person name="Koehrsen M."/>
            <person name="Alvarado L."/>
            <person name="Berlin A."/>
            <person name="Chapman S.B."/>
            <person name="Chen Z."/>
            <person name="Freedman E."/>
            <person name="Gellesch M."/>
            <person name="Goldberg J."/>
            <person name="Griggs A."/>
            <person name="Gujja S."/>
            <person name="Heilman E.R."/>
            <person name="Heiman D."/>
            <person name="Hepburn T."/>
            <person name="Howarth C."/>
            <person name="Jen D."/>
            <person name="Larson L."/>
            <person name="Mehta T."/>
            <person name="Neiman D."/>
            <person name="Pearson M."/>
            <person name="Roberts A."/>
            <person name="Saif S."/>
            <person name="Shea T."/>
            <person name="Shenoy N."/>
            <person name="Sisk P."/>
            <person name="Stolte C."/>
            <person name="Sykes S."/>
            <person name="Walk T."/>
            <person name="White J."/>
            <person name="Yandava C."/>
            <person name="Haas B."/>
            <person name="Nusbaum C."/>
            <person name="Birren B."/>
        </authorList>
    </citation>
    <scope>NUCLEOTIDE SEQUENCE [LARGE SCALE GENOMIC DNA]</scope>
    <source>
        <strain evidence="13">R3-111a-1</strain>
    </source>
</reference>
<evidence type="ECO:0000256" key="6">
    <source>
        <dbReference type="ARBA" id="ARBA00023204"/>
    </source>
</evidence>
<dbReference type="InterPro" id="IPR000637">
    <property type="entry name" value="HMGI/Y_DNA-bd_CS"/>
</dbReference>
<reference evidence="11" key="3">
    <citation type="submission" date="2010-09" db="EMBL/GenBank/DDBJ databases">
        <title>Annotation of Gaeumannomyces graminis var. tritici R3-111a-1.</title>
        <authorList>
            <consortium name="The Broad Institute Genome Sequencing Platform"/>
            <person name="Ma L.-J."/>
            <person name="Dead R."/>
            <person name="Young S.K."/>
            <person name="Zeng Q."/>
            <person name="Gargeya S."/>
            <person name="Fitzgerald M."/>
            <person name="Haas B."/>
            <person name="Abouelleil A."/>
            <person name="Alvarado L."/>
            <person name="Arachchi H.M."/>
            <person name="Berlin A."/>
            <person name="Brown A."/>
            <person name="Chapman S.B."/>
            <person name="Chen Z."/>
            <person name="Dunbar C."/>
            <person name="Freedman E."/>
            <person name="Gearin G."/>
            <person name="Gellesch M."/>
            <person name="Goldberg J."/>
            <person name="Griggs A."/>
            <person name="Gujja S."/>
            <person name="Heiman D."/>
            <person name="Howarth C."/>
            <person name="Larson L."/>
            <person name="Lui A."/>
            <person name="MacDonald P.J.P."/>
            <person name="Mehta T."/>
            <person name="Montmayeur A."/>
            <person name="Murphy C."/>
            <person name="Neiman D."/>
            <person name="Pearson M."/>
            <person name="Priest M."/>
            <person name="Roberts A."/>
            <person name="Saif S."/>
            <person name="Shea T."/>
            <person name="Shenoy N."/>
            <person name="Sisk P."/>
            <person name="Stolte C."/>
            <person name="Sykes S."/>
            <person name="Yandava C."/>
            <person name="Wortman J."/>
            <person name="Nusbaum C."/>
            <person name="Birren B."/>
        </authorList>
    </citation>
    <scope>NUCLEOTIDE SEQUENCE</scope>
    <source>
        <strain evidence="11">R3-111a-1</strain>
    </source>
</reference>
<feature type="compositionally biased region" description="Basic and acidic residues" evidence="10">
    <location>
        <begin position="532"/>
        <end position="549"/>
    </location>
</feature>
<keyword evidence="13" id="KW-1185">Reference proteome</keyword>
<feature type="compositionally biased region" description="Low complexity" evidence="10">
    <location>
        <begin position="776"/>
        <end position="785"/>
    </location>
</feature>
<evidence type="ECO:0000256" key="4">
    <source>
        <dbReference type="ARBA" id="ARBA00022763"/>
    </source>
</evidence>
<feature type="region of interest" description="Disordered" evidence="10">
    <location>
        <begin position="398"/>
        <end position="428"/>
    </location>
</feature>
<feature type="region of interest" description="Disordered" evidence="10">
    <location>
        <begin position="117"/>
        <end position="298"/>
    </location>
</feature>
<dbReference type="Pfam" id="PF09494">
    <property type="entry name" value="Slx4"/>
    <property type="match status" value="1"/>
</dbReference>
<dbReference type="GO" id="GO:0006355">
    <property type="term" value="P:regulation of DNA-templated transcription"/>
    <property type="evidence" value="ECO:0007669"/>
    <property type="project" value="InterPro"/>
</dbReference>
<dbReference type="GO" id="GO:0003677">
    <property type="term" value="F:DNA binding"/>
    <property type="evidence" value="ECO:0007669"/>
    <property type="project" value="InterPro"/>
</dbReference>
<dbReference type="VEuPathDB" id="FungiDB:GGTG_02493"/>
<comment type="subcellular location">
    <subcellularLocation>
        <location evidence="1 9">Nucleus</location>
    </subcellularLocation>
</comment>
<dbReference type="GO" id="GO:0006260">
    <property type="term" value="P:DNA replication"/>
    <property type="evidence" value="ECO:0007669"/>
    <property type="project" value="InterPro"/>
</dbReference>
<reference evidence="12" key="4">
    <citation type="journal article" date="2015" name="G3 (Bethesda)">
        <title>Genome sequences of three phytopathogenic species of the Magnaporthaceae family of fungi.</title>
        <authorList>
            <person name="Okagaki L.H."/>
            <person name="Nunes C.C."/>
            <person name="Sailsbery J."/>
            <person name="Clay B."/>
            <person name="Brown D."/>
            <person name="John T."/>
            <person name="Oh Y."/>
            <person name="Young N."/>
            <person name="Fitzgerald M."/>
            <person name="Haas B.J."/>
            <person name="Zeng Q."/>
            <person name="Young S."/>
            <person name="Adiconis X."/>
            <person name="Fan L."/>
            <person name="Levin J.Z."/>
            <person name="Mitchell T.K."/>
            <person name="Okubara P.A."/>
            <person name="Farman M.L."/>
            <person name="Kohn L.M."/>
            <person name="Birren B."/>
            <person name="Ma L.-J."/>
            <person name="Dean R.A."/>
        </authorList>
    </citation>
    <scope>NUCLEOTIDE SEQUENCE</scope>
    <source>
        <strain evidence="12">R3-111a-1</strain>
    </source>
</reference>
<keyword evidence="4 9" id="KW-0227">DNA damage</keyword>
<keyword evidence="7 9" id="KW-0539">Nucleus</keyword>
<reference evidence="12" key="5">
    <citation type="submission" date="2018-04" db="UniProtKB">
        <authorList>
            <consortium name="EnsemblFungi"/>
        </authorList>
    </citation>
    <scope>IDENTIFICATION</scope>
    <source>
        <strain evidence="12">R3-111a-1</strain>
    </source>
</reference>
<feature type="compositionally biased region" description="Low complexity" evidence="10">
    <location>
        <begin position="692"/>
        <end position="711"/>
    </location>
</feature>
<evidence type="ECO:0000313" key="13">
    <source>
        <dbReference type="Proteomes" id="UP000006039"/>
    </source>
</evidence>
<feature type="compositionally biased region" description="Low complexity" evidence="10">
    <location>
        <begin position="176"/>
        <end position="188"/>
    </location>
</feature>